<proteinExistence type="predicted"/>
<keyword evidence="5" id="KW-0677">Repeat</keyword>
<keyword evidence="6" id="KW-0862">Zinc</keyword>
<feature type="region of interest" description="Disordered" evidence="7">
    <location>
        <begin position="213"/>
        <end position="242"/>
    </location>
</feature>
<dbReference type="Gene3D" id="1.10.555.10">
    <property type="entry name" value="Rho GTPase activation protein"/>
    <property type="match status" value="1"/>
</dbReference>
<dbReference type="Pfam" id="PF01412">
    <property type="entry name" value="ArfGap"/>
    <property type="match status" value="1"/>
</dbReference>
<keyword evidence="6" id="KW-0479">Metal-binding</keyword>
<feature type="domain" description="PH" evidence="8">
    <location>
        <begin position="302"/>
        <end position="394"/>
    </location>
</feature>
<protein>
    <submittedName>
        <fullName evidence="13">ARAP3 protein</fullName>
    </submittedName>
</protein>
<dbReference type="InterPro" id="IPR038508">
    <property type="entry name" value="ArfGAP_dom_sf"/>
</dbReference>
<dbReference type="PROSITE" id="PS50238">
    <property type="entry name" value="RHOGAP"/>
    <property type="match status" value="1"/>
</dbReference>
<feature type="region of interest" description="Disordered" evidence="7">
    <location>
        <begin position="122"/>
        <end position="172"/>
    </location>
</feature>
<dbReference type="GO" id="GO:0007165">
    <property type="term" value="P:signal transduction"/>
    <property type="evidence" value="ECO:0007669"/>
    <property type="project" value="InterPro"/>
</dbReference>
<feature type="domain" description="Ras-associating" evidence="11">
    <location>
        <begin position="1130"/>
        <end position="1223"/>
    </location>
</feature>
<dbReference type="InterPro" id="IPR000198">
    <property type="entry name" value="RhoGAP_dom"/>
</dbReference>
<feature type="non-terminal residue" evidence="13">
    <location>
        <position position="1522"/>
    </location>
</feature>
<dbReference type="InterPro" id="IPR037858">
    <property type="entry name" value="RhoGAP_ARAP"/>
</dbReference>
<feature type="domain" description="PH" evidence="8">
    <location>
        <begin position="818"/>
        <end position="916"/>
    </location>
</feature>
<dbReference type="SMART" id="SM00324">
    <property type="entry name" value="RhoGAP"/>
    <property type="match status" value="1"/>
</dbReference>
<feature type="domain" description="PH" evidence="8">
    <location>
        <begin position="410"/>
        <end position="499"/>
    </location>
</feature>
<dbReference type="Pfam" id="PF00620">
    <property type="entry name" value="RhoGAP"/>
    <property type="match status" value="1"/>
</dbReference>
<feature type="compositionally biased region" description="Pro residues" evidence="7">
    <location>
        <begin position="132"/>
        <end position="141"/>
    </location>
</feature>
<feature type="domain" description="PH" evidence="8">
    <location>
        <begin position="1236"/>
        <end position="1338"/>
    </location>
</feature>
<dbReference type="Pfam" id="PF07647">
    <property type="entry name" value="SAM_2"/>
    <property type="match status" value="1"/>
</dbReference>
<evidence type="ECO:0000256" key="1">
    <source>
        <dbReference type="ARBA" id="ARBA00004496"/>
    </source>
</evidence>
<dbReference type="InterPro" id="IPR001849">
    <property type="entry name" value="PH_domain"/>
</dbReference>
<evidence type="ECO:0000259" key="8">
    <source>
        <dbReference type="PROSITE" id="PS50003"/>
    </source>
</evidence>
<organism evidence="13 14">
    <name type="scientific">Calyptomena viridis</name>
    <name type="common">Lesser green broadbill</name>
    <dbReference type="NCBI Taxonomy" id="135972"/>
    <lineage>
        <taxon>Eukaryota</taxon>
        <taxon>Metazoa</taxon>
        <taxon>Chordata</taxon>
        <taxon>Craniata</taxon>
        <taxon>Vertebrata</taxon>
        <taxon>Euteleostomi</taxon>
        <taxon>Archelosauria</taxon>
        <taxon>Archosauria</taxon>
        <taxon>Dinosauria</taxon>
        <taxon>Saurischia</taxon>
        <taxon>Theropoda</taxon>
        <taxon>Coelurosauria</taxon>
        <taxon>Aves</taxon>
        <taxon>Neognathae</taxon>
        <taxon>Neoaves</taxon>
        <taxon>Telluraves</taxon>
        <taxon>Australaves</taxon>
        <taxon>Passeriformes</taxon>
        <taxon>Eurylaimidae</taxon>
        <taxon>Calyptomena</taxon>
    </lineage>
</organism>
<dbReference type="InterPro" id="IPR008936">
    <property type="entry name" value="Rho_GTPase_activation_prot"/>
</dbReference>
<dbReference type="PANTHER" id="PTHR45899:SF4">
    <property type="entry name" value="ARF-GAP WITH RHO-GAP DOMAIN, ANK REPEAT AND PH DOMAIN-CONTAINING PROTEIN 3"/>
    <property type="match status" value="1"/>
</dbReference>
<dbReference type="SUPFAM" id="SSF47769">
    <property type="entry name" value="SAM/Pointed domain"/>
    <property type="match status" value="1"/>
</dbReference>
<dbReference type="InterPro" id="IPR037278">
    <property type="entry name" value="ARFGAP/RecO"/>
</dbReference>
<feature type="domain" description="Rho-GAP" evidence="12">
    <location>
        <begin position="920"/>
        <end position="1101"/>
    </location>
</feature>
<feature type="compositionally biased region" description="Polar residues" evidence="7">
    <location>
        <begin position="161"/>
        <end position="171"/>
    </location>
</feature>
<dbReference type="SUPFAM" id="SSF50729">
    <property type="entry name" value="PH domain-like"/>
    <property type="match status" value="5"/>
</dbReference>
<dbReference type="InterPro" id="IPR011993">
    <property type="entry name" value="PH-like_dom_sf"/>
</dbReference>
<dbReference type="SMART" id="SM00454">
    <property type="entry name" value="SAM"/>
    <property type="match status" value="1"/>
</dbReference>
<dbReference type="InterPro" id="IPR001164">
    <property type="entry name" value="ArfGAP_dom"/>
</dbReference>
<dbReference type="InterPro" id="IPR001660">
    <property type="entry name" value="SAM"/>
</dbReference>
<feature type="region of interest" description="Disordered" evidence="7">
    <location>
        <begin position="1447"/>
        <end position="1501"/>
    </location>
</feature>
<evidence type="ECO:0000256" key="4">
    <source>
        <dbReference type="ARBA" id="ARBA00022553"/>
    </source>
</evidence>
<dbReference type="Pfam" id="PF00169">
    <property type="entry name" value="PH"/>
    <property type="match status" value="3"/>
</dbReference>
<evidence type="ECO:0000256" key="5">
    <source>
        <dbReference type="ARBA" id="ARBA00022737"/>
    </source>
</evidence>
<dbReference type="CDD" id="cd13253">
    <property type="entry name" value="PH1_ARAP"/>
    <property type="match status" value="1"/>
</dbReference>
<dbReference type="GO" id="GO:0005547">
    <property type="term" value="F:phosphatidylinositol-3,4,5-trisphosphate binding"/>
    <property type="evidence" value="ECO:0007669"/>
    <property type="project" value="InterPro"/>
</dbReference>
<dbReference type="Gene3D" id="2.30.29.30">
    <property type="entry name" value="Pleckstrin-homology domain (PH domain)/Phosphotyrosine-binding domain (PTB)"/>
    <property type="match status" value="5"/>
</dbReference>
<feature type="non-terminal residue" evidence="13">
    <location>
        <position position="1"/>
    </location>
</feature>
<dbReference type="FunFam" id="2.30.29.30:FF:000201">
    <property type="entry name" value="arf-GAP with Rho-GAP domain, ANK repeat and PH domain-containing protein 3"/>
    <property type="match status" value="1"/>
</dbReference>
<comment type="caution">
    <text evidence="13">The sequence shown here is derived from an EMBL/GenBank/DDBJ whole genome shotgun (WGS) entry which is preliminary data.</text>
</comment>
<dbReference type="PROSITE" id="PS50200">
    <property type="entry name" value="RA"/>
    <property type="match status" value="1"/>
</dbReference>
<dbReference type="SUPFAM" id="SSF57863">
    <property type="entry name" value="ArfGap/RecO-like zinc finger"/>
    <property type="match status" value="1"/>
</dbReference>
<sequence>MSSLCSPDSDIADWLATIHLERYRDVFKQHGYHVARDAASLDGHHLQQIGITATGHRKRILTLAQQTRMLSQSRGGPAAGDTPFRATEVVLDAPQEGKDAMKAEPGWTTDALRTKQCVAVPTQASPVEKDPAPPLVKPVPKPRTVFPRSKPEQGLVPVPSARSTVPANSPGSDKAPAAFVILEGSGCGQEQCEMSPDGMALTTSLHSEQPCCHSPAHRAHSPFSHRTSSECSSEGRSEDEETRTRLIDRIIQNDTEGYSTVEAPRAEGAPFSLPAHLYPDEVLDDLTISPYASFTSLSEPRPTMLSGWLDKLSPQGNYVFQRRYVRFDGKNLMYFSSEKEPYPKGVIPLSVIEMARSNKDNKFQVVTSHRIFVFRAENEAQRNEWCSTLQKKVMDQRLVGSRPRPANTSHCQKSGTLELKGQKSKVFAALSLPEMWLYKSEQFFKMGIAMFFIEMRGSTIREAKNRSFELITPFKTFSFVAESEREKREWMEALQEAIAEMLYDYEVAEKIWSNKANKHCADCWAQSPDWASINLCVVICKQCAGQHRSLGSNISKVQSLKLDTSVWSNEIVQLFIVLGNDRANRFWAARLPVTEAIHPDSSAEQRRDFISRKYREGRYRLPHPHYATQEDVLQALCTAVAGPTLLKTILQFFSSSEAGLASDPAASEVAPGADFCPRAQEPGPEGVYNEITQPVTHSGYLYRATAPTKLPGAKKSKEDFQRTWCTLERALLFFETEKCTEPLGHIESGDLLSLGVSRAQALTSPSPTERFRFTLELFLTGEKVQQLGSDGPETLQAWASAIGKWFTPVSCHCLLGYEFQRVGQLRYKCMLNPERWQQAFFILQKAHLFICPAEEDGAEDSINLRRLQELSLVPPTETPDKKEMLILVEMGRTFYLQGLSRADSAAWYLDIQASAGGRGNALRDQQLSRGDIPIIVDSCIAFITQYGLRHEGIYRKNGAKSRIKVLMEEFRRDARNVKLRINDNFIEDVTDVLKRFFRELEDPIFTLELHAQWKEAAEISSKPQRLERYKELIHRLPRLNHKTLAALIGHLYRVQKCADLNQMSTKNLSLLFAPSLFQTDGKGEHEVKVMEDLIDNYVSIFNIDEDQVSQMDLENSLITTWKDTQLSQAGDLIIEVYLEQKLPDCCVTLKVSPTMTAEELTNQVLEMRNVAASLDIWLTFEALENGELERPLHPKEKVLEQALQWCKLPEPSTAYLLVRKVPIGEGSCLFTGVKRESPKCGLLKCREEPPKLLGNKFQERYFVIRDRRLLLLKEKRSAKPEREWPLDAAKVYMGIKKKLKPPAQWGFTLTLDKQQLYLVCSGQAELWDWTTSILKAQHDDRHPVIMRRRSSSDLAKQKFGTMPLVPLHGDSTDATMLSANQTLRRLHTRRTLSMFFPMKIHQDSLEEQQEKEADADPVYEEVRNFPELAALDLGQGLLAELSAVPPVDRSRKPAPFPEQPPATALRSSLPASPPQRVTGPSVTKALPRKKSLQPPSPINDKLIQELSSVILRKSDGQTPGPG</sequence>
<evidence type="ECO:0000259" key="10">
    <source>
        <dbReference type="PROSITE" id="PS50115"/>
    </source>
</evidence>
<keyword evidence="2" id="KW-0343">GTPase activation</keyword>
<dbReference type="EMBL" id="WEIV01025135">
    <property type="protein sequence ID" value="NWI59252.1"/>
    <property type="molecule type" value="Genomic_DNA"/>
</dbReference>
<evidence type="ECO:0000313" key="14">
    <source>
        <dbReference type="Proteomes" id="UP000642973"/>
    </source>
</evidence>
<dbReference type="PRINTS" id="PR00405">
    <property type="entry name" value="REVINTRACTNG"/>
</dbReference>
<dbReference type="CDD" id="cd17902">
    <property type="entry name" value="ArfGap_ARAP3"/>
    <property type="match status" value="1"/>
</dbReference>
<accession>A0A851CRT0</accession>
<dbReference type="GO" id="GO:0008270">
    <property type="term" value="F:zinc ion binding"/>
    <property type="evidence" value="ECO:0007669"/>
    <property type="project" value="UniProtKB-KW"/>
</dbReference>
<dbReference type="CDD" id="cd04385">
    <property type="entry name" value="RhoGAP_ARAP"/>
    <property type="match status" value="1"/>
</dbReference>
<dbReference type="SUPFAM" id="SSF48350">
    <property type="entry name" value="GTPase activation domain, GAP"/>
    <property type="match status" value="1"/>
</dbReference>
<dbReference type="GO" id="GO:0005737">
    <property type="term" value="C:cytoplasm"/>
    <property type="evidence" value="ECO:0007669"/>
    <property type="project" value="UniProtKB-SubCell"/>
</dbReference>
<dbReference type="GO" id="GO:0005096">
    <property type="term" value="F:GTPase activator activity"/>
    <property type="evidence" value="ECO:0007669"/>
    <property type="project" value="UniProtKB-KW"/>
</dbReference>
<dbReference type="FunFam" id="1.10.220.150:FF:000006">
    <property type="entry name" value="arf-GAP with Rho-GAP domain, ANK repeat and PH domain-containing protein 3"/>
    <property type="match status" value="1"/>
</dbReference>
<feature type="domain" description="Arf-GAP" evidence="10">
    <location>
        <begin position="496"/>
        <end position="627"/>
    </location>
</feature>
<dbReference type="SMART" id="SM00233">
    <property type="entry name" value="PH"/>
    <property type="match status" value="5"/>
</dbReference>
<dbReference type="Proteomes" id="UP000642973">
    <property type="component" value="Unassembled WGS sequence"/>
</dbReference>
<gene>
    <name evidence="13" type="primary">Arap3</name>
    <name evidence="13" type="ORF">CALVIR_R06327</name>
</gene>
<evidence type="ECO:0000259" key="9">
    <source>
        <dbReference type="PROSITE" id="PS50105"/>
    </source>
</evidence>
<keyword evidence="4" id="KW-0597">Phosphoprotein</keyword>
<evidence type="ECO:0000256" key="3">
    <source>
        <dbReference type="ARBA" id="ARBA00022490"/>
    </source>
</evidence>
<dbReference type="Gene3D" id="1.10.150.50">
    <property type="entry name" value="Transcription Factor, Ets-1"/>
    <property type="match status" value="1"/>
</dbReference>
<feature type="domain" description="SAM" evidence="9">
    <location>
        <begin position="6"/>
        <end position="70"/>
    </location>
</feature>
<reference evidence="13" key="1">
    <citation type="submission" date="2019-10" db="EMBL/GenBank/DDBJ databases">
        <title>Bird 10,000 Genomes (B10K) Project - Family phase.</title>
        <authorList>
            <person name="Zhang G."/>
        </authorList>
    </citation>
    <scope>NUCLEOTIDE SEQUENCE</scope>
    <source>
        <strain evidence="13">B10K-DU-002-55</strain>
        <tissue evidence="13">Muscle</tissue>
    </source>
</reference>
<dbReference type="PROSITE" id="PS50105">
    <property type="entry name" value="SAM_DOMAIN"/>
    <property type="match status" value="1"/>
</dbReference>
<name>A0A851CRT0_CALVR</name>
<evidence type="ECO:0000256" key="6">
    <source>
        <dbReference type="PROSITE-ProRule" id="PRU00288"/>
    </source>
</evidence>
<keyword evidence="3" id="KW-0963">Cytoplasm</keyword>
<feature type="compositionally biased region" description="Polar residues" evidence="7">
    <location>
        <begin position="224"/>
        <end position="234"/>
    </location>
</feature>
<evidence type="ECO:0000256" key="7">
    <source>
        <dbReference type="SAM" id="MobiDB-lite"/>
    </source>
</evidence>
<dbReference type="CDD" id="cd17228">
    <property type="entry name" value="RA_ARAP3"/>
    <property type="match status" value="1"/>
</dbReference>
<dbReference type="PANTHER" id="PTHR45899">
    <property type="entry name" value="RHO GTPASE ACTIVATING PROTEIN AT 15B, ISOFORM C"/>
    <property type="match status" value="1"/>
</dbReference>
<dbReference type="PROSITE" id="PS50003">
    <property type="entry name" value="PH_DOMAIN"/>
    <property type="match status" value="4"/>
</dbReference>
<evidence type="ECO:0000313" key="13">
    <source>
        <dbReference type="EMBL" id="NWI59252.1"/>
    </source>
</evidence>
<dbReference type="Pfam" id="PF00788">
    <property type="entry name" value="RA"/>
    <property type="match status" value="1"/>
</dbReference>
<keyword evidence="6" id="KW-0863">Zinc-finger</keyword>
<dbReference type="Gene3D" id="1.10.220.150">
    <property type="entry name" value="Arf GTPase activating protein"/>
    <property type="match status" value="1"/>
</dbReference>
<dbReference type="SMART" id="SM00105">
    <property type="entry name" value="ArfGap"/>
    <property type="match status" value="1"/>
</dbReference>
<dbReference type="InterPro" id="IPR013761">
    <property type="entry name" value="SAM/pointed_sf"/>
</dbReference>
<dbReference type="InterPro" id="IPR052227">
    <property type="entry name" value="Arf-Rho-GAP_ANK-PH_domain"/>
</dbReference>
<evidence type="ECO:0000259" key="12">
    <source>
        <dbReference type="PROSITE" id="PS50238"/>
    </source>
</evidence>
<comment type="subcellular location">
    <subcellularLocation>
        <location evidence="1">Cytoplasm</location>
    </subcellularLocation>
</comment>
<dbReference type="PROSITE" id="PS50115">
    <property type="entry name" value="ARFGAP"/>
    <property type="match status" value="1"/>
</dbReference>
<evidence type="ECO:0000256" key="2">
    <source>
        <dbReference type="ARBA" id="ARBA00022468"/>
    </source>
</evidence>
<evidence type="ECO:0000259" key="11">
    <source>
        <dbReference type="PROSITE" id="PS50200"/>
    </source>
</evidence>
<dbReference type="Gene3D" id="3.10.20.90">
    <property type="entry name" value="Phosphatidylinositol 3-kinase Catalytic Subunit, Chain A, domain 1"/>
    <property type="match status" value="1"/>
</dbReference>
<dbReference type="InterPro" id="IPR000159">
    <property type="entry name" value="RA_dom"/>
</dbReference>
<keyword evidence="14" id="KW-1185">Reference proteome</keyword>